<sequence length="68" mass="7986">LKCLTGVRNKTLKKCYVRSLRLLLSSENLFEFGYYLEAVLTVNMSETDGWIEDDNHNKTPAEKREKIY</sequence>
<protein>
    <submittedName>
        <fullName evidence="1">DUF659 domain-containing protein</fullName>
    </submittedName>
</protein>
<keyword evidence="2" id="KW-1185">Reference proteome</keyword>
<organism evidence="1 2">
    <name type="scientific">Aphis craccivora</name>
    <name type="common">Cowpea aphid</name>
    <dbReference type="NCBI Taxonomy" id="307492"/>
    <lineage>
        <taxon>Eukaryota</taxon>
        <taxon>Metazoa</taxon>
        <taxon>Ecdysozoa</taxon>
        <taxon>Arthropoda</taxon>
        <taxon>Hexapoda</taxon>
        <taxon>Insecta</taxon>
        <taxon>Pterygota</taxon>
        <taxon>Neoptera</taxon>
        <taxon>Paraneoptera</taxon>
        <taxon>Hemiptera</taxon>
        <taxon>Sternorrhyncha</taxon>
        <taxon>Aphidomorpha</taxon>
        <taxon>Aphidoidea</taxon>
        <taxon>Aphididae</taxon>
        <taxon>Aphidini</taxon>
        <taxon>Aphis</taxon>
        <taxon>Aphis</taxon>
    </lineage>
</organism>
<feature type="non-terminal residue" evidence="1">
    <location>
        <position position="1"/>
    </location>
</feature>
<name>A0A6G0VP97_APHCR</name>
<comment type="caution">
    <text evidence="1">The sequence shown here is derived from an EMBL/GenBank/DDBJ whole genome shotgun (WGS) entry which is preliminary data.</text>
</comment>
<gene>
    <name evidence="1" type="ORF">FWK35_00031784</name>
</gene>
<dbReference type="Proteomes" id="UP000478052">
    <property type="component" value="Unassembled WGS sequence"/>
</dbReference>
<dbReference type="OrthoDB" id="10591573at2759"/>
<accession>A0A6G0VP97</accession>
<evidence type="ECO:0000313" key="1">
    <source>
        <dbReference type="EMBL" id="KAF0703893.1"/>
    </source>
</evidence>
<dbReference type="EMBL" id="VUJU01013722">
    <property type="protein sequence ID" value="KAF0703893.1"/>
    <property type="molecule type" value="Genomic_DNA"/>
</dbReference>
<feature type="non-terminal residue" evidence="1">
    <location>
        <position position="68"/>
    </location>
</feature>
<dbReference type="AlphaFoldDB" id="A0A6G0VP97"/>
<proteinExistence type="predicted"/>
<reference evidence="1 2" key="1">
    <citation type="submission" date="2019-08" db="EMBL/GenBank/DDBJ databases">
        <title>Whole genome of Aphis craccivora.</title>
        <authorList>
            <person name="Voronova N.V."/>
            <person name="Shulinski R.S."/>
            <person name="Bandarenka Y.V."/>
            <person name="Zhorov D.G."/>
            <person name="Warner D."/>
        </authorList>
    </citation>
    <scope>NUCLEOTIDE SEQUENCE [LARGE SCALE GENOMIC DNA]</scope>
    <source>
        <strain evidence="1">180601</strain>
        <tissue evidence="1">Whole Body</tissue>
    </source>
</reference>
<evidence type="ECO:0000313" key="2">
    <source>
        <dbReference type="Proteomes" id="UP000478052"/>
    </source>
</evidence>